<dbReference type="GO" id="GO:0008814">
    <property type="term" value="F:citrate CoA-transferase activity"/>
    <property type="evidence" value="ECO:0007669"/>
    <property type="project" value="InterPro"/>
</dbReference>
<reference evidence="1 2" key="1">
    <citation type="submission" date="2022-06" db="EMBL/GenBank/DDBJ databases">
        <title>Isolation of gut microbiota from human fecal samples.</title>
        <authorList>
            <person name="Pamer E.G."/>
            <person name="Barat B."/>
            <person name="Waligurski E."/>
            <person name="Medina S."/>
            <person name="Paddock L."/>
            <person name="Mostad J."/>
        </authorList>
    </citation>
    <scope>NUCLEOTIDE SEQUENCE [LARGE SCALE GENOMIC DNA]</scope>
    <source>
        <strain evidence="1 2">DFI.9.90</strain>
    </source>
</reference>
<dbReference type="EMBL" id="JANFYT010000092">
    <property type="protein sequence ID" value="MCQ4815765.1"/>
    <property type="molecule type" value="Genomic_DNA"/>
</dbReference>
<keyword evidence="1" id="KW-0456">Lyase</keyword>
<dbReference type="PANTHER" id="PTHR40596">
    <property type="entry name" value="CITRATE LYASE ALPHA CHAIN"/>
    <property type="match status" value="1"/>
</dbReference>
<dbReference type="RefSeq" id="WP_305146993.1">
    <property type="nucleotide sequence ID" value="NZ_JANFYT010000092.1"/>
</dbReference>
<dbReference type="InterPro" id="IPR037171">
    <property type="entry name" value="NagB/RpiA_transferase-like"/>
</dbReference>
<feature type="non-terminal residue" evidence="1">
    <location>
        <position position="1"/>
    </location>
</feature>
<protein>
    <submittedName>
        <fullName evidence="1">Citrate lyase subunit alpha</fullName>
    </submittedName>
</protein>
<gene>
    <name evidence="1" type="ORF">NE630_15140</name>
</gene>
<accession>A0AAW5K4L2</accession>
<evidence type="ECO:0000313" key="2">
    <source>
        <dbReference type="Proteomes" id="UP001205919"/>
    </source>
</evidence>
<proteinExistence type="predicted"/>
<feature type="non-terminal residue" evidence="1">
    <location>
        <position position="194"/>
    </location>
</feature>
<dbReference type="InterPro" id="IPR006472">
    <property type="entry name" value="Citrate_lyase_asu"/>
</dbReference>
<dbReference type="GO" id="GO:0005737">
    <property type="term" value="C:cytoplasm"/>
    <property type="evidence" value="ECO:0007669"/>
    <property type="project" value="InterPro"/>
</dbReference>
<dbReference type="AlphaFoldDB" id="A0AAW5K4L2"/>
<dbReference type="Gene3D" id="3.40.1080.10">
    <property type="entry name" value="Glutaconate Coenzyme A-transferase"/>
    <property type="match status" value="1"/>
</dbReference>
<evidence type="ECO:0000313" key="1">
    <source>
        <dbReference type="EMBL" id="MCQ4815765.1"/>
    </source>
</evidence>
<comment type="caution">
    <text evidence="1">The sequence shown here is derived from an EMBL/GenBank/DDBJ whole genome shotgun (WGS) entry which is preliminary data.</text>
</comment>
<dbReference type="Pfam" id="PF04223">
    <property type="entry name" value="CitF"/>
    <property type="match status" value="1"/>
</dbReference>
<dbReference type="Proteomes" id="UP001205919">
    <property type="component" value="Unassembled WGS sequence"/>
</dbReference>
<dbReference type="GO" id="GO:0009346">
    <property type="term" value="C:ATP-independent citrate lyase complex"/>
    <property type="evidence" value="ECO:0007669"/>
    <property type="project" value="InterPro"/>
</dbReference>
<dbReference type="GO" id="GO:0016829">
    <property type="term" value="F:lyase activity"/>
    <property type="evidence" value="ECO:0007669"/>
    <property type="project" value="UniProtKB-KW"/>
</dbReference>
<name>A0AAW5K4L2_9BACT</name>
<dbReference type="GO" id="GO:0006084">
    <property type="term" value="P:acetyl-CoA metabolic process"/>
    <property type="evidence" value="ECO:0007669"/>
    <property type="project" value="InterPro"/>
</dbReference>
<organism evidence="1 2">
    <name type="scientific">Cloacibacillus evryensis</name>
    <dbReference type="NCBI Taxonomy" id="508460"/>
    <lineage>
        <taxon>Bacteria</taxon>
        <taxon>Thermotogati</taxon>
        <taxon>Synergistota</taxon>
        <taxon>Synergistia</taxon>
        <taxon>Synergistales</taxon>
        <taxon>Synergistaceae</taxon>
        <taxon>Cloacibacillus</taxon>
    </lineage>
</organism>
<keyword evidence="2" id="KW-1185">Reference proteome</keyword>
<dbReference type="PANTHER" id="PTHR40596:SF1">
    <property type="entry name" value="CITRATE LYASE ALPHA CHAIN"/>
    <property type="match status" value="1"/>
</dbReference>
<sequence>RISSLAGLYTKPRTIRAAMPCRDKRAASLRAAIEKSGLTDGMTISFHHHLRNGDAVIPMVLAELEAMGFKNLTFAPSSIPDSHDCVADYIKSGLIGRLYTSGVRGKLGKLLSSGEVDIPVIIRSHGGRARAVEEGSIKIDVAFLAAPACDCLGNINGTEGPSACGSLGYAITDAKNAAHVIAVTDNLVQYPLSP</sequence>
<dbReference type="SUPFAM" id="SSF100950">
    <property type="entry name" value="NagB/RpiA/CoA transferase-like"/>
    <property type="match status" value="1"/>
</dbReference>